<evidence type="ECO:0000256" key="1">
    <source>
        <dbReference type="ARBA" id="ARBA00006385"/>
    </source>
</evidence>
<keyword evidence="3" id="KW-1185">Reference proteome</keyword>
<dbReference type="Proteomes" id="UP001150925">
    <property type="component" value="Unassembled WGS sequence"/>
</dbReference>
<organism evidence="2 3">
    <name type="scientific">Dispira parvispora</name>
    <dbReference type="NCBI Taxonomy" id="1520584"/>
    <lineage>
        <taxon>Eukaryota</taxon>
        <taxon>Fungi</taxon>
        <taxon>Fungi incertae sedis</taxon>
        <taxon>Zoopagomycota</taxon>
        <taxon>Kickxellomycotina</taxon>
        <taxon>Dimargaritomycetes</taxon>
        <taxon>Dimargaritales</taxon>
        <taxon>Dimargaritaceae</taxon>
        <taxon>Dispira</taxon>
    </lineage>
</organism>
<sequence>FLYPFLSTTSKSKPYDNLRLTSLGVIGAIVKNDNPEVIHFFLQTEFLPLCLKIMEIGSELCKVVATFIFHKILSDDGGLMFMTDHPHRFYIVQLVLSNMIDQLVDSTSPRLLKIIVRCYLRLADDPRAREELRQHLPEPLHNATFFTVADDPTIKRYFAQLLLKLSDNVGPGN</sequence>
<proteinExistence type="inferred from homology"/>
<dbReference type="EMBL" id="JANBPY010003112">
    <property type="protein sequence ID" value="KAJ1952693.1"/>
    <property type="molecule type" value="Genomic_DNA"/>
</dbReference>
<dbReference type="OrthoDB" id="1183224at2759"/>
<evidence type="ECO:0000313" key="3">
    <source>
        <dbReference type="Proteomes" id="UP001150925"/>
    </source>
</evidence>
<reference evidence="2" key="1">
    <citation type="submission" date="2022-07" db="EMBL/GenBank/DDBJ databases">
        <title>Phylogenomic reconstructions and comparative analyses of Kickxellomycotina fungi.</title>
        <authorList>
            <person name="Reynolds N.K."/>
            <person name="Stajich J.E."/>
            <person name="Barry K."/>
            <person name="Grigoriev I.V."/>
            <person name="Crous P."/>
            <person name="Smith M.E."/>
        </authorList>
    </citation>
    <scope>NUCLEOTIDE SEQUENCE</scope>
    <source>
        <strain evidence="2">RSA 1196</strain>
    </source>
</reference>
<dbReference type="InterPro" id="IPR011989">
    <property type="entry name" value="ARM-like"/>
</dbReference>
<dbReference type="GO" id="GO:0030014">
    <property type="term" value="C:CCR4-NOT complex"/>
    <property type="evidence" value="ECO:0007669"/>
    <property type="project" value="InterPro"/>
</dbReference>
<name>A0A9W8DYV5_9FUNG</name>
<dbReference type="Pfam" id="PF04078">
    <property type="entry name" value="Rcd1"/>
    <property type="match status" value="1"/>
</dbReference>
<dbReference type="GO" id="GO:0006402">
    <property type="term" value="P:mRNA catabolic process"/>
    <property type="evidence" value="ECO:0007669"/>
    <property type="project" value="InterPro"/>
</dbReference>
<dbReference type="Gene3D" id="1.25.10.10">
    <property type="entry name" value="Leucine-rich Repeat Variant"/>
    <property type="match status" value="1"/>
</dbReference>
<dbReference type="PANTHER" id="PTHR12262">
    <property type="entry name" value="CCR4-NOT TRANSCRIPTION COMPLEX SUBUNIT 9"/>
    <property type="match status" value="1"/>
</dbReference>
<gene>
    <name evidence="2" type="primary">rcd1_2</name>
    <name evidence="2" type="ORF">IWQ62_006168</name>
</gene>
<comment type="similarity">
    <text evidence="1">Belongs to the CNOT9 family.</text>
</comment>
<dbReference type="AlphaFoldDB" id="A0A9W8DYV5"/>
<protein>
    <submittedName>
        <fullName evidence="2">RNA-binding protein, CCR4-NOT complex subunit Rcd1</fullName>
    </submittedName>
</protein>
<dbReference type="InterPro" id="IPR016024">
    <property type="entry name" value="ARM-type_fold"/>
</dbReference>
<dbReference type="SUPFAM" id="SSF48371">
    <property type="entry name" value="ARM repeat"/>
    <property type="match status" value="1"/>
</dbReference>
<dbReference type="InterPro" id="IPR007216">
    <property type="entry name" value="CNOT9"/>
</dbReference>
<comment type="caution">
    <text evidence="2">The sequence shown here is derived from an EMBL/GenBank/DDBJ whole genome shotgun (WGS) entry which is preliminary data.</text>
</comment>
<evidence type="ECO:0000313" key="2">
    <source>
        <dbReference type="EMBL" id="KAJ1952693.1"/>
    </source>
</evidence>
<accession>A0A9W8DYV5</accession>
<feature type="non-terminal residue" evidence="2">
    <location>
        <position position="1"/>
    </location>
</feature>